<proteinExistence type="predicted"/>
<evidence type="ECO:0000313" key="1">
    <source>
        <dbReference type="EMBL" id="MPL74599.1"/>
    </source>
</evidence>
<comment type="caution">
    <text evidence="1">The sequence shown here is derived from an EMBL/GenBank/DDBJ whole genome shotgun (WGS) entry which is preliminary data.</text>
</comment>
<dbReference type="EMBL" id="VSSQ01000081">
    <property type="protein sequence ID" value="MPL74599.1"/>
    <property type="molecule type" value="Genomic_DNA"/>
</dbReference>
<accession>A0A644U6P4</accession>
<sequence>MTKILTTPEFSKDVKKLTKKYNSISDDINTFLQALKINLPDKLRDTVRISGLGEKYSNFTVYKVRSFRCKSMFGKGSRSGIRVIYEYCSTTDTIGLIQIYSHSQNVSNHDIGRIHSYLDGKISEGFHPGVMDPLQNISVDIIPPVIAEAQRDAYIIPPIIATAESQGDVYTCFPPSPDSTIPNIEDDFRENN</sequence>
<dbReference type="InterPro" id="IPR035093">
    <property type="entry name" value="RelE/ParE_toxin_dom_sf"/>
</dbReference>
<dbReference type="Gene3D" id="3.30.2310.20">
    <property type="entry name" value="RelE-like"/>
    <property type="match status" value="1"/>
</dbReference>
<organism evidence="1">
    <name type="scientific">bioreactor metagenome</name>
    <dbReference type="NCBI Taxonomy" id="1076179"/>
    <lineage>
        <taxon>unclassified sequences</taxon>
        <taxon>metagenomes</taxon>
        <taxon>ecological metagenomes</taxon>
    </lineage>
</organism>
<name>A0A644U6P4_9ZZZZ</name>
<reference evidence="1" key="1">
    <citation type="submission" date="2019-08" db="EMBL/GenBank/DDBJ databases">
        <authorList>
            <person name="Kucharzyk K."/>
            <person name="Murdoch R.W."/>
            <person name="Higgins S."/>
            <person name="Loffler F."/>
        </authorList>
    </citation>
    <scope>NUCLEOTIDE SEQUENCE</scope>
</reference>
<protein>
    <submittedName>
        <fullName evidence="1">Uncharacterized protein</fullName>
    </submittedName>
</protein>
<dbReference type="AlphaFoldDB" id="A0A644U6P4"/>
<gene>
    <name evidence="1" type="ORF">SDC9_20414</name>
</gene>